<accession>A0A1S9I226</accession>
<dbReference type="Pfam" id="PF01966">
    <property type="entry name" value="HD"/>
    <property type="match status" value="1"/>
</dbReference>
<evidence type="ECO:0000313" key="2">
    <source>
        <dbReference type="EMBL" id="OOO61330.1"/>
    </source>
</evidence>
<protein>
    <submittedName>
        <fullName evidence="3">Phosphohydrolase</fullName>
    </submittedName>
</protein>
<dbReference type="InterPro" id="IPR006674">
    <property type="entry name" value="HD_domain"/>
</dbReference>
<gene>
    <name evidence="2" type="ORF">BS637_12680</name>
    <name evidence="3" type="ORF">BS638_10770</name>
</gene>
<dbReference type="Proteomes" id="UP000190206">
    <property type="component" value="Unassembled WGS sequence"/>
</dbReference>
<dbReference type="SUPFAM" id="SSF109604">
    <property type="entry name" value="HD-domain/PDEase-like"/>
    <property type="match status" value="1"/>
</dbReference>
<reference evidence="3 5" key="2">
    <citation type="submission" date="2016-12" db="EMBL/GenBank/DDBJ databases">
        <title>Clostridium tepidum sp. nov., a close relative of Clostridium sporogenes and Clostridium botulinum Group I.</title>
        <authorList>
            <person name="Dobritsa A.P."/>
            <person name="Kutumbaka K.K."/>
            <person name="Werner K."/>
            <person name="Wiedmann M."/>
            <person name="Asmus A."/>
            <person name="Samadpour M."/>
        </authorList>
    </citation>
    <scope>NUCLEOTIDE SEQUENCE [LARGE SCALE GENOMIC DNA]</scope>
    <source>
        <strain evidence="3 5">IEH 97212</strain>
    </source>
</reference>
<feature type="domain" description="HD" evidence="1">
    <location>
        <begin position="45"/>
        <end position="151"/>
    </location>
</feature>
<name>A0A1S9I226_9CLOT</name>
<sequence length="165" mass="19805">MVYRIKQFYWGATAKLEFHDIIYINMHLDDEELEIFSKLSISEQKHSIRVAYDIEKLYEEGKYNLTKNEFIKVALLHDIGKIDYKVNIIKKGIIVILDKITNSSIKRFQNFKSVYSHYNHPYLGYCILKDYNKYSEEMLYLIKNHHNENIINKELNLLIYSDNLN</sequence>
<proteinExistence type="predicted"/>
<dbReference type="AlphaFoldDB" id="A0A1S9I226"/>
<dbReference type="GO" id="GO:0016787">
    <property type="term" value="F:hydrolase activity"/>
    <property type="evidence" value="ECO:0007669"/>
    <property type="project" value="UniProtKB-KW"/>
</dbReference>
<keyword evidence="3" id="KW-0378">Hydrolase</keyword>
<evidence type="ECO:0000313" key="5">
    <source>
        <dbReference type="Proteomes" id="UP000190256"/>
    </source>
</evidence>
<keyword evidence="4" id="KW-1185">Reference proteome</keyword>
<evidence type="ECO:0000259" key="1">
    <source>
        <dbReference type="Pfam" id="PF01966"/>
    </source>
</evidence>
<reference evidence="2 4" key="1">
    <citation type="submission" date="2016-12" db="EMBL/GenBank/DDBJ databases">
        <title>Clostridium tepidum sp. nov., a close relative of Clostridium sporogenes and Clostridium botulinum Group I.</title>
        <authorList>
            <person name="Dobritsa A.P."/>
            <person name="Kutumbaka K."/>
            <person name="Werner K."/>
            <person name="Samadpour M."/>
        </authorList>
    </citation>
    <scope>NUCLEOTIDE SEQUENCE [LARGE SCALE GENOMIC DNA]</scope>
    <source>
        <strain evidence="2 4">PE</strain>
    </source>
</reference>
<evidence type="ECO:0000313" key="4">
    <source>
        <dbReference type="Proteomes" id="UP000190206"/>
    </source>
</evidence>
<comment type="caution">
    <text evidence="3">The sequence shown here is derived from an EMBL/GenBank/DDBJ whole genome shotgun (WGS) entry which is preliminary data.</text>
</comment>
<dbReference type="STRING" id="1962263.BS637_12680"/>
<evidence type="ECO:0000313" key="3">
    <source>
        <dbReference type="EMBL" id="OOO64373.1"/>
    </source>
</evidence>
<dbReference type="EMBL" id="MRAD01000016">
    <property type="protein sequence ID" value="OOO61330.1"/>
    <property type="molecule type" value="Genomic_DNA"/>
</dbReference>
<dbReference type="EMBL" id="MRAE01000030">
    <property type="protein sequence ID" value="OOO64373.1"/>
    <property type="molecule type" value="Genomic_DNA"/>
</dbReference>
<dbReference type="Proteomes" id="UP000190256">
    <property type="component" value="Unassembled WGS sequence"/>
</dbReference>
<dbReference type="Gene3D" id="1.10.3210.10">
    <property type="entry name" value="Hypothetical protein af1432"/>
    <property type="match status" value="1"/>
</dbReference>
<organism evidence="3 5">
    <name type="scientific">Clostridium tepidum</name>
    <dbReference type="NCBI Taxonomy" id="1962263"/>
    <lineage>
        <taxon>Bacteria</taxon>
        <taxon>Bacillati</taxon>
        <taxon>Bacillota</taxon>
        <taxon>Clostridia</taxon>
        <taxon>Eubacteriales</taxon>
        <taxon>Clostridiaceae</taxon>
        <taxon>Clostridium</taxon>
    </lineage>
</organism>